<sequence>MSELPEKIPLIILNSSESPFLFMTHHTRYMVYIPYFLSFEWEYLVIDTCKGEYLILEFDFINHFNPSIDWRKGLIVFNPDYKDSGSSFIPLSNVFSTTCAALVGDSRTPSIPTSVCILSMNSPQ</sequence>
<proteinExistence type="predicted"/>
<gene>
    <name evidence="1" type="ORF">O181_048839</name>
</gene>
<dbReference type="Proteomes" id="UP000765509">
    <property type="component" value="Unassembled WGS sequence"/>
</dbReference>
<keyword evidence="2" id="KW-1185">Reference proteome</keyword>
<organism evidence="1 2">
    <name type="scientific">Austropuccinia psidii MF-1</name>
    <dbReference type="NCBI Taxonomy" id="1389203"/>
    <lineage>
        <taxon>Eukaryota</taxon>
        <taxon>Fungi</taxon>
        <taxon>Dikarya</taxon>
        <taxon>Basidiomycota</taxon>
        <taxon>Pucciniomycotina</taxon>
        <taxon>Pucciniomycetes</taxon>
        <taxon>Pucciniales</taxon>
        <taxon>Sphaerophragmiaceae</taxon>
        <taxon>Austropuccinia</taxon>
    </lineage>
</organism>
<dbReference type="AlphaFoldDB" id="A0A9Q3HN96"/>
<dbReference type="EMBL" id="AVOT02020757">
    <property type="protein sequence ID" value="MBW0509124.1"/>
    <property type="molecule type" value="Genomic_DNA"/>
</dbReference>
<protein>
    <submittedName>
        <fullName evidence="1">Uncharacterized protein</fullName>
    </submittedName>
</protein>
<evidence type="ECO:0000313" key="2">
    <source>
        <dbReference type="Proteomes" id="UP000765509"/>
    </source>
</evidence>
<reference evidence="1" key="1">
    <citation type="submission" date="2021-03" db="EMBL/GenBank/DDBJ databases">
        <title>Draft genome sequence of rust myrtle Austropuccinia psidii MF-1, a brazilian biotype.</title>
        <authorList>
            <person name="Quecine M.C."/>
            <person name="Pachon D.M.R."/>
            <person name="Bonatelli M.L."/>
            <person name="Correr F.H."/>
            <person name="Franceschini L.M."/>
            <person name="Leite T.F."/>
            <person name="Margarido G.R.A."/>
            <person name="Almeida C.A."/>
            <person name="Ferrarezi J.A."/>
            <person name="Labate C.A."/>
        </authorList>
    </citation>
    <scope>NUCLEOTIDE SEQUENCE</scope>
    <source>
        <strain evidence="1">MF-1</strain>
    </source>
</reference>
<comment type="caution">
    <text evidence="1">The sequence shown here is derived from an EMBL/GenBank/DDBJ whole genome shotgun (WGS) entry which is preliminary data.</text>
</comment>
<evidence type="ECO:0000313" key="1">
    <source>
        <dbReference type="EMBL" id="MBW0509124.1"/>
    </source>
</evidence>
<accession>A0A9Q3HN96</accession>
<name>A0A9Q3HN96_9BASI</name>